<keyword evidence="1" id="KW-0456">Lyase</keyword>
<dbReference type="InterPro" id="IPR036663">
    <property type="entry name" value="Fumarylacetoacetase_C_sf"/>
</dbReference>
<evidence type="ECO:0000313" key="4">
    <source>
        <dbReference type="Proteomes" id="UP001526430"/>
    </source>
</evidence>
<name>A0ABT3NU52_9PROT</name>
<dbReference type="Gene3D" id="3.90.850.10">
    <property type="entry name" value="Fumarylacetoacetase-like, C-terminal domain"/>
    <property type="match status" value="1"/>
</dbReference>
<feature type="domain" description="Fumarylacetoacetase-like C-terminal" evidence="2">
    <location>
        <begin position="92"/>
        <end position="251"/>
    </location>
</feature>
<keyword evidence="3" id="KW-0378">Hydrolase</keyword>
<proteinExistence type="predicted"/>
<organism evidence="3 4">
    <name type="scientific">Sabulicella glaciei</name>
    <dbReference type="NCBI Taxonomy" id="2984948"/>
    <lineage>
        <taxon>Bacteria</taxon>
        <taxon>Pseudomonadati</taxon>
        <taxon>Pseudomonadota</taxon>
        <taxon>Alphaproteobacteria</taxon>
        <taxon>Acetobacterales</taxon>
        <taxon>Acetobacteraceae</taxon>
        <taxon>Sabulicella</taxon>
    </lineage>
</organism>
<evidence type="ECO:0000256" key="1">
    <source>
        <dbReference type="ARBA" id="ARBA00023239"/>
    </source>
</evidence>
<dbReference type="InterPro" id="IPR011234">
    <property type="entry name" value="Fumarylacetoacetase-like_C"/>
</dbReference>
<dbReference type="RefSeq" id="WP_301589627.1">
    <property type="nucleotide sequence ID" value="NZ_JAPFQI010000004.1"/>
</dbReference>
<keyword evidence="4" id="KW-1185">Reference proteome</keyword>
<evidence type="ECO:0000313" key="3">
    <source>
        <dbReference type="EMBL" id="MCW8085691.1"/>
    </source>
</evidence>
<dbReference type="PANTHER" id="PTHR30143">
    <property type="entry name" value="ACID HYDRATASE"/>
    <property type="match status" value="1"/>
</dbReference>
<dbReference type="InterPro" id="IPR050772">
    <property type="entry name" value="Hydratase-Decarb/MhpD_sf"/>
</dbReference>
<dbReference type="Proteomes" id="UP001526430">
    <property type="component" value="Unassembled WGS sequence"/>
</dbReference>
<gene>
    <name evidence="3" type="ORF">OF850_08645</name>
</gene>
<dbReference type="EMBL" id="JAPFQI010000004">
    <property type="protein sequence ID" value="MCW8085691.1"/>
    <property type="molecule type" value="Genomic_DNA"/>
</dbReference>
<sequence length="284" mass="30533">MMDATRAREASELLVRHWRDGTVLPALPEKLRPSSRAEGYALQAQIERLSGKPLWGWKIAATSAAGQQHIGVDGPMAGRLLAEMVHADGASLPFGANRMRVAEAEFAFRMARPLPPRTETYSVDEVLDAVAALHTAIEIPDSRFTEFATAGAAQLIADNACAHQFVLGPEATADWRGIDLAAHRVTARVSGQPEREGRGSNVLSDPRLALTWIANELSRHGVTLAAGQVVTTGTCIVPLEVAPGDEVVAGVRRPRPRQHEAVRVLSPFSQGPVRRRGSAPSWAS</sequence>
<protein>
    <submittedName>
        <fullName evidence="3">Fumarylacetoacetate hydrolase family protein</fullName>
    </submittedName>
</protein>
<dbReference type="Pfam" id="PF01557">
    <property type="entry name" value="FAA_hydrolase"/>
    <property type="match status" value="1"/>
</dbReference>
<accession>A0ABT3NU52</accession>
<dbReference type="SUPFAM" id="SSF56529">
    <property type="entry name" value="FAH"/>
    <property type="match status" value="1"/>
</dbReference>
<reference evidence="3 4" key="1">
    <citation type="submission" date="2022-10" db="EMBL/GenBank/DDBJ databases">
        <title>Roseococcus glaciei nov., sp. nov., isolated from glacier.</title>
        <authorList>
            <person name="Liu Q."/>
            <person name="Xin Y.-H."/>
        </authorList>
    </citation>
    <scope>NUCLEOTIDE SEQUENCE [LARGE SCALE GENOMIC DNA]</scope>
    <source>
        <strain evidence="3 4">MDT2-1-1</strain>
    </source>
</reference>
<dbReference type="PANTHER" id="PTHR30143:SF0">
    <property type="entry name" value="2-KETO-4-PENTENOATE HYDRATASE"/>
    <property type="match status" value="1"/>
</dbReference>
<evidence type="ECO:0000259" key="2">
    <source>
        <dbReference type="Pfam" id="PF01557"/>
    </source>
</evidence>
<dbReference type="GO" id="GO:0016787">
    <property type="term" value="F:hydrolase activity"/>
    <property type="evidence" value="ECO:0007669"/>
    <property type="project" value="UniProtKB-KW"/>
</dbReference>
<comment type="caution">
    <text evidence="3">The sequence shown here is derived from an EMBL/GenBank/DDBJ whole genome shotgun (WGS) entry which is preliminary data.</text>
</comment>